<accession>A0A2J5HRE3</accession>
<feature type="region of interest" description="Disordered" evidence="1">
    <location>
        <begin position="1"/>
        <end position="116"/>
    </location>
</feature>
<evidence type="ECO:0000256" key="1">
    <source>
        <dbReference type="SAM" id="MobiDB-lite"/>
    </source>
</evidence>
<dbReference type="Proteomes" id="UP000235023">
    <property type="component" value="Unassembled WGS sequence"/>
</dbReference>
<dbReference type="EMBL" id="KZ559555">
    <property type="protein sequence ID" value="PLN79808.1"/>
    <property type="molecule type" value="Genomic_DNA"/>
</dbReference>
<evidence type="ECO:0000313" key="2">
    <source>
        <dbReference type="EMBL" id="PLN79808.1"/>
    </source>
</evidence>
<protein>
    <submittedName>
        <fullName evidence="2">Uncharacterized protein</fullName>
    </submittedName>
</protein>
<feature type="compositionally biased region" description="Basic and acidic residues" evidence="1">
    <location>
        <begin position="61"/>
        <end position="73"/>
    </location>
</feature>
<organism evidence="2 3">
    <name type="scientific">Aspergillus taichungensis</name>
    <dbReference type="NCBI Taxonomy" id="482145"/>
    <lineage>
        <taxon>Eukaryota</taxon>
        <taxon>Fungi</taxon>
        <taxon>Dikarya</taxon>
        <taxon>Ascomycota</taxon>
        <taxon>Pezizomycotina</taxon>
        <taxon>Eurotiomycetes</taxon>
        <taxon>Eurotiomycetidae</taxon>
        <taxon>Eurotiales</taxon>
        <taxon>Aspergillaceae</taxon>
        <taxon>Aspergillus</taxon>
        <taxon>Aspergillus subgen. Circumdati</taxon>
    </lineage>
</organism>
<dbReference type="AlphaFoldDB" id="A0A2J5HRE3"/>
<name>A0A2J5HRE3_9EURO</name>
<evidence type="ECO:0000313" key="3">
    <source>
        <dbReference type="Proteomes" id="UP000235023"/>
    </source>
</evidence>
<keyword evidence="3" id="KW-1185">Reference proteome</keyword>
<gene>
    <name evidence="2" type="ORF">BDW42DRAFT_172155</name>
</gene>
<reference evidence="3" key="1">
    <citation type="submission" date="2017-12" db="EMBL/GenBank/DDBJ databases">
        <authorList>
            <consortium name="DOE Joint Genome Institute"/>
            <person name="Mondo S.J."/>
            <person name="Kjaerbolling I."/>
            <person name="Vesth T.C."/>
            <person name="Frisvad J.C."/>
            <person name="Nybo J.L."/>
            <person name="Theobald S."/>
            <person name="Kuo A."/>
            <person name="Bowyer P."/>
            <person name="Matsuda Y."/>
            <person name="Lyhne E.K."/>
            <person name="Kogle M.E."/>
            <person name="Clum A."/>
            <person name="Lipzen A."/>
            <person name="Salamov A."/>
            <person name="Ngan C.Y."/>
            <person name="Daum C."/>
            <person name="Chiniquy J."/>
            <person name="Barry K."/>
            <person name="LaButti K."/>
            <person name="Haridas S."/>
            <person name="Simmons B.A."/>
            <person name="Magnuson J.K."/>
            <person name="Mortensen U.H."/>
            <person name="Larsen T.O."/>
            <person name="Grigoriev I.V."/>
            <person name="Baker S.E."/>
            <person name="Andersen M.R."/>
            <person name="Nordberg H.P."/>
            <person name="Cantor M.N."/>
            <person name="Hua S.X."/>
        </authorList>
    </citation>
    <scope>NUCLEOTIDE SEQUENCE [LARGE SCALE GENOMIC DNA]</scope>
    <source>
        <strain evidence="3">IBT 19404</strain>
    </source>
</reference>
<proteinExistence type="predicted"/>
<sequence>MAWRVVASNPPLRVVSRGAVKQRMRTVGAQSTPDKAVKSRGAHQGQGGRSRRKRRAIAGRTKGDQGHEQDQEKKRGKKKKTEGRRDRKEGRVGFGLGLVWVEGGPRSRPSGVEQQQ</sequence>